<accession>A0ABR4BVH8</accession>
<keyword evidence="3" id="KW-1185">Reference proteome</keyword>
<organism evidence="2 3">
    <name type="scientific">Oculimacula yallundae</name>
    <dbReference type="NCBI Taxonomy" id="86028"/>
    <lineage>
        <taxon>Eukaryota</taxon>
        <taxon>Fungi</taxon>
        <taxon>Dikarya</taxon>
        <taxon>Ascomycota</taxon>
        <taxon>Pezizomycotina</taxon>
        <taxon>Leotiomycetes</taxon>
        <taxon>Helotiales</taxon>
        <taxon>Ploettnerulaceae</taxon>
        <taxon>Oculimacula</taxon>
    </lineage>
</organism>
<proteinExistence type="predicted"/>
<gene>
    <name evidence="2" type="ORF">VTL71DRAFT_7019</name>
</gene>
<protein>
    <submittedName>
        <fullName evidence="2">Uncharacterized protein</fullName>
    </submittedName>
</protein>
<dbReference type="Proteomes" id="UP001595075">
    <property type="component" value="Unassembled WGS sequence"/>
</dbReference>
<feature type="compositionally biased region" description="Polar residues" evidence="1">
    <location>
        <begin position="419"/>
        <end position="428"/>
    </location>
</feature>
<comment type="caution">
    <text evidence="2">The sequence shown here is derived from an EMBL/GenBank/DDBJ whole genome shotgun (WGS) entry which is preliminary data.</text>
</comment>
<sequence>MSHTQPHNLGPIEVEDVTADGHYDDESAFFEVTEYEKGSGTKVVCAFRIFKVSRNAILKIQRSNDFVPSATASGGLKGFTIEAVRLWLRIIHDSVVSDQYDISLEEIWNALHFGMKFEFPLQRMKPWYKLWLERNHRTLKNPPYDRDTRQDISYGDLKQHLFPSYALHHRGHFAYVTMTLSYLGKSYTREVNPSRYHGMNVPSRVLGKVLLFLTWQNVYLRIANKISDQISAAKGSMRGDLNEALLDIACPKIFCPHKCRMATEAYWQYMSEVTLTKLWPVSIQYREAIQTMLDSIGMTNWTRRRVPGACRDCCRRLDGFHVREARRKGASYWTGMCLGCVKLSLTGADTGYSAFFAKDERGNHDDGCKMSHGRNEWYHSFMGPSEVYFKYKDEKDLKKGLPHIPPAILASMNEKKSGENQGTSTADNMSMVLHRG</sequence>
<evidence type="ECO:0000313" key="3">
    <source>
        <dbReference type="Proteomes" id="UP001595075"/>
    </source>
</evidence>
<evidence type="ECO:0000313" key="2">
    <source>
        <dbReference type="EMBL" id="KAL2061642.1"/>
    </source>
</evidence>
<feature type="region of interest" description="Disordered" evidence="1">
    <location>
        <begin position="413"/>
        <end position="436"/>
    </location>
</feature>
<evidence type="ECO:0000256" key="1">
    <source>
        <dbReference type="SAM" id="MobiDB-lite"/>
    </source>
</evidence>
<name>A0ABR4BVH8_9HELO</name>
<dbReference type="EMBL" id="JAZHXI010000018">
    <property type="protein sequence ID" value="KAL2061642.1"/>
    <property type="molecule type" value="Genomic_DNA"/>
</dbReference>
<reference evidence="2 3" key="1">
    <citation type="journal article" date="2024" name="Commun. Biol.">
        <title>Comparative genomic analysis of thermophilic fungi reveals convergent evolutionary adaptations and gene losses.</title>
        <authorList>
            <person name="Steindorff A.S."/>
            <person name="Aguilar-Pontes M.V."/>
            <person name="Robinson A.J."/>
            <person name="Andreopoulos B."/>
            <person name="LaButti K."/>
            <person name="Kuo A."/>
            <person name="Mondo S."/>
            <person name="Riley R."/>
            <person name="Otillar R."/>
            <person name="Haridas S."/>
            <person name="Lipzen A."/>
            <person name="Grimwood J."/>
            <person name="Schmutz J."/>
            <person name="Clum A."/>
            <person name="Reid I.D."/>
            <person name="Moisan M.C."/>
            <person name="Butler G."/>
            <person name="Nguyen T.T.M."/>
            <person name="Dewar K."/>
            <person name="Conant G."/>
            <person name="Drula E."/>
            <person name="Henrissat B."/>
            <person name="Hansel C."/>
            <person name="Singer S."/>
            <person name="Hutchinson M.I."/>
            <person name="de Vries R.P."/>
            <person name="Natvig D.O."/>
            <person name="Powell A.J."/>
            <person name="Tsang A."/>
            <person name="Grigoriev I.V."/>
        </authorList>
    </citation>
    <scope>NUCLEOTIDE SEQUENCE [LARGE SCALE GENOMIC DNA]</scope>
    <source>
        <strain evidence="2 3">CBS 494.80</strain>
    </source>
</reference>